<dbReference type="InterPro" id="IPR017853">
    <property type="entry name" value="GH"/>
</dbReference>
<keyword evidence="2" id="KW-0732">Signal</keyword>
<dbReference type="PANTHER" id="PTHR42976">
    <property type="entry name" value="BIFUNCTIONAL CHITINASE/LYSOZYME-RELATED"/>
    <property type="match status" value="1"/>
</dbReference>
<feature type="signal peptide" evidence="2">
    <location>
        <begin position="1"/>
        <end position="30"/>
    </location>
</feature>
<proteinExistence type="predicted"/>
<keyword evidence="5" id="KW-1185">Reference proteome</keyword>
<dbReference type="Pfam" id="PF02839">
    <property type="entry name" value="CBM_5_12"/>
    <property type="match status" value="1"/>
</dbReference>
<evidence type="ECO:0000313" key="4">
    <source>
        <dbReference type="EMBL" id="GAA1870757.1"/>
    </source>
</evidence>
<evidence type="ECO:0000259" key="3">
    <source>
        <dbReference type="SMART" id="SM00495"/>
    </source>
</evidence>
<feature type="chain" id="PRO_5046452648" description="Chitin-binding type-3 domain-containing protein" evidence="2">
    <location>
        <begin position="31"/>
        <end position="404"/>
    </location>
</feature>
<dbReference type="Gene3D" id="3.20.20.80">
    <property type="entry name" value="Glycosidases"/>
    <property type="match status" value="1"/>
</dbReference>
<dbReference type="EMBL" id="BAAANL010000007">
    <property type="protein sequence ID" value="GAA1870757.1"/>
    <property type="molecule type" value="Genomic_DNA"/>
</dbReference>
<name>A0ABN2NII8_9MICO</name>
<dbReference type="SMART" id="SM00495">
    <property type="entry name" value="ChtBD3"/>
    <property type="match status" value="1"/>
</dbReference>
<protein>
    <recommendedName>
        <fullName evidence="3">Chitin-binding type-3 domain-containing protein</fullName>
    </recommendedName>
</protein>
<gene>
    <name evidence="4" type="ORF">GCM10009751_32330</name>
</gene>
<dbReference type="Proteomes" id="UP001501094">
    <property type="component" value="Unassembled WGS sequence"/>
</dbReference>
<dbReference type="InterPro" id="IPR052750">
    <property type="entry name" value="GH18_Chitinase"/>
</dbReference>
<dbReference type="PANTHER" id="PTHR42976:SF1">
    <property type="entry name" value="GH18 DOMAIN-CONTAINING PROTEIN-RELATED"/>
    <property type="match status" value="1"/>
</dbReference>
<dbReference type="RefSeq" id="WP_344104883.1">
    <property type="nucleotide sequence ID" value="NZ_BAAANL010000007.1"/>
</dbReference>
<feature type="domain" description="Chitin-binding type-3" evidence="3">
    <location>
        <begin position="48"/>
        <end position="92"/>
    </location>
</feature>
<evidence type="ECO:0000256" key="1">
    <source>
        <dbReference type="ARBA" id="ARBA00022801"/>
    </source>
</evidence>
<sequence>MDTQQIRRRRTRRGIVVATALALVAGGAVAATAAQTQGVQQVAAAECAAPWSSSAVYTAGNVVSYGGHNWRAKWWTQNETPRVTDWGVWEDQGVCGGGPTTPPPTTPPASGGEMAGAPYLYLGWGNPPSATSVMDRTGVKAFTMAFMLSSGGCNPAWDGTRPLTGGVDQQTIDAIHARGGQVQISFGGWSGNKLGPNCSSPEAFAGAVQKVIDAHHPEVVDFDIENSDEFENADVQDRILRGLAIVKQKNPATKIVVTFGTSQTGPNWWGGRLIDRAKEFGTPIDNYTIMPFDFGATDIVASTISASEGLKNKLKAAHGWTDAQAYAHMGISGMNGVSDVGETTTTSQWTQIRDWATSKGLGRFAFWSVNRDRSCASGNGGAARADCSGISQPELEFTRITAGF</sequence>
<accession>A0ABN2NII8</accession>
<organism evidence="4 5">
    <name type="scientific">Myceligenerans crystallogenes</name>
    <dbReference type="NCBI Taxonomy" id="316335"/>
    <lineage>
        <taxon>Bacteria</taxon>
        <taxon>Bacillati</taxon>
        <taxon>Actinomycetota</taxon>
        <taxon>Actinomycetes</taxon>
        <taxon>Micrococcales</taxon>
        <taxon>Promicromonosporaceae</taxon>
        <taxon>Myceligenerans</taxon>
    </lineage>
</organism>
<dbReference type="InterPro" id="IPR003610">
    <property type="entry name" value="CBM5/12"/>
</dbReference>
<dbReference type="SUPFAM" id="SSF51055">
    <property type="entry name" value="Carbohydrate binding domain"/>
    <property type="match status" value="1"/>
</dbReference>
<dbReference type="InterPro" id="IPR036573">
    <property type="entry name" value="CBM_sf_5/12"/>
</dbReference>
<evidence type="ECO:0000313" key="5">
    <source>
        <dbReference type="Proteomes" id="UP001501094"/>
    </source>
</evidence>
<reference evidence="4 5" key="1">
    <citation type="journal article" date="2019" name="Int. J. Syst. Evol. Microbiol.">
        <title>The Global Catalogue of Microorganisms (GCM) 10K type strain sequencing project: providing services to taxonomists for standard genome sequencing and annotation.</title>
        <authorList>
            <consortium name="The Broad Institute Genomics Platform"/>
            <consortium name="The Broad Institute Genome Sequencing Center for Infectious Disease"/>
            <person name="Wu L."/>
            <person name="Ma J."/>
        </authorList>
    </citation>
    <scope>NUCLEOTIDE SEQUENCE [LARGE SCALE GENOMIC DNA]</scope>
    <source>
        <strain evidence="4 5">JCM 14326</strain>
    </source>
</reference>
<dbReference type="CDD" id="cd06543">
    <property type="entry name" value="GH18_PF-ChiA-like"/>
    <property type="match status" value="1"/>
</dbReference>
<dbReference type="CDD" id="cd12215">
    <property type="entry name" value="ChiC_BD"/>
    <property type="match status" value="1"/>
</dbReference>
<comment type="caution">
    <text evidence="4">The sequence shown here is derived from an EMBL/GenBank/DDBJ whole genome shotgun (WGS) entry which is preliminary data.</text>
</comment>
<keyword evidence="1" id="KW-0378">Hydrolase</keyword>
<evidence type="ECO:0000256" key="2">
    <source>
        <dbReference type="SAM" id="SignalP"/>
    </source>
</evidence>
<dbReference type="Gene3D" id="2.10.10.20">
    <property type="entry name" value="Carbohydrate-binding module superfamily 5/12"/>
    <property type="match status" value="1"/>
</dbReference>
<dbReference type="SUPFAM" id="SSF51445">
    <property type="entry name" value="(Trans)glycosidases"/>
    <property type="match status" value="1"/>
</dbReference>